<dbReference type="Proteomes" id="UP001642409">
    <property type="component" value="Unassembled WGS sequence"/>
</dbReference>
<dbReference type="EMBL" id="CAXDID020000523">
    <property type="protein sequence ID" value="CAL6099766.1"/>
    <property type="molecule type" value="Genomic_DNA"/>
</dbReference>
<evidence type="ECO:0000313" key="5">
    <source>
        <dbReference type="EMBL" id="CAL6100704.1"/>
    </source>
</evidence>
<accession>A0AA86TQX2</accession>
<name>A0AA86TQX2_9EUKA</name>
<sequence length="277" mass="32407">MYSREPAAVWECARLGTTLESATCGCTWKRIRWSGEARLMLLRSDGYRQFGADKGGDVYAELEGLRPRTVWPQNPNMHAGSKARITRKGPHKRPHKPIEGFNRILNQFRLRQCVKQLEKEERGQKNIPEQSRIIQKASKRIEEKRETICTKEKLECKMVEDIDGIPDITITIDEDKTNETSQKKLKRFDENTLATVKDLIKEFNYHKALELLDSFIKKDENKGRVQIDPSAREKQLQKLFPLPKQTHLKLNFRPYQKQFFTFSENEIFEAVINTSRI</sequence>
<reference evidence="2" key="1">
    <citation type="submission" date="2023-06" db="EMBL/GenBank/DDBJ databases">
        <authorList>
            <person name="Kurt Z."/>
        </authorList>
    </citation>
    <scope>NUCLEOTIDE SEQUENCE</scope>
</reference>
<evidence type="ECO:0000313" key="3">
    <source>
        <dbReference type="EMBL" id="CAI9968236.1"/>
    </source>
</evidence>
<dbReference type="EMBL" id="CATOUU010000334">
    <property type="protein sequence ID" value="CAI9925045.1"/>
    <property type="molecule type" value="Genomic_DNA"/>
</dbReference>
<dbReference type="EMBL" id="CAXDID020000533">
    <property type="protein sequence ID" value="CAL6100704.1"/>
    <property type="molecule type" value="Genomic_DNA"/>
</dbReference>
<reference evidence="4 6" key="2">
    <citation type="submission" date="2024-07" db="EMBL/GenBank/DDBJ databases">
        <authorList>
            <person name="Akdeniz Z."/>
        </authorList>
    </citation>
    <scope>NUCLEOTIDE SEQUENCE [LARGE SCALE GENOMIC DNA]</scope>
</reference>
<evidence type="ECO:0000313" key="2">
    <source>
        <dbReference type="EMBL" id="CAI9925045.1"/>
    </source>
</evidence>
<feature type="compositionally biased region" description="Basic residues" evidence="1">
    <location>
        <begin position="84"/>
        <end position="95"/>
    </location>
</feature>
<dbReference type="EMBL" id="CATOUU010001033">
    <property type="protein sequence ID" value="CAI9968236.1"/>
    <property type="molecule type" value="Genomic_DNA"/>
</dbReference>
<dbReference type="AlphaFoldDB" id="A0AA86TQX2"/>
<evidence type="ECO:0000313" key="4">
    <source>
        <dbReference type="EMBL" id="CAL6099766.1"/>
    </source>
</evidence>
<organism evidence="2">
    <name type="scientific">Hexamita inflata</name>
    <dbReference type="NCBI Taxonomy" id="28002"/>
    <lineage>
        <taxon>Eukaryota</taxon>
        <taxon>Metamonada</taxon>
        <taxon>Diplomonadida</taxon>
        <taxon>Hexamitidae</taxon>
        <taxon>Hexamitinae</taxon>
        <taxon>Hexamita</taxon>
    </lineage>
</organism>
<gene>
    <name evidence="2" type="ORF">HINF_LOCUS12690</name>
    <name evidence="3" type="ORF">HINF_LOCUS55881</name>
    <name evidence="4" type="ORF">HINF_LOCUS70238</name>
    <name evidence="5" type="ORF">HINF_LOCUS70683</name>
</gene>
<feature type="region of interest" description="Disordered" evidence="1">
    <location>
        <begin position="71"/>
        <end position="98"/>
    </location>
</feature>
<keyword evidence="6" id="KW-1185">Reference proteome</keyword>
<evidence type="ECO:0000313" key="6">
    <source>
        <dbReference type="Proteomes" id="UP001642409"/>
    </source>
</evidence>
<protein>
    <submittedName>
        <fullName evidence="4">Hypothetical_protein</fullName>
    </submittedName>
</protein>
<comment type="caution">
    <text evidence="2">The sequence shown here is derived from an EMBL/GenBank/DDBJ whole genome shotgun (WGS) entry which is preliminary data.</text>
</comment>
<proteinExistence type="predicted"/>
<evidence type="ECO:0000256" key="1">
    <source>
        <dbReference type="SAM" id="MobiDB-lite"/>
    </source>
</evidence>